<feature type="compositionally biased region" description="Basic and acidic residues" evidence="1">
    <location>
        <begin position="15"/>
        <end position="28"/>
    </location>
</feature>
<feature type="compositionally biased region" description="Low complexity" evidence="1">
    <location>
        <begin position="29"/>
        <end position="41"/>
    </location>
</feature>
<sequence>MRRDDALSETDDVLAEDRRKQSEEKRSDSSSPPAASQPYPHQSDDGCHVTRQTAPQRRSPNTCTSV</sequence>
<dbReference type="Proteomes" id="UP000314294">
    <property type="component" value="Unassembled WGS sequence"/>
</dbReference>
<name>A0A4Z2FQE9_9TELE</name>
<comment type="caution">
    <text evidence="2">The sequence shown here is derived from an EMBL/GenBank/DDBJ whole genome shotgun (WGS) entry which is preliminary data.</text>
</comment>
<evidence type="ECO:0000256" key="1">
    <source>
        <dbReference type="SAM" id="MobiDB-lite"/>
    </source>
</evidence>
<feature type="region of interest" description="Disordered" evidence="1">
    <location>
        <begin position="1"/>
        <end position="66"/>
    </location>
</feature>
<proteinExistence type="predicted"/>
<reference evidence="2 3" key="1">
    <citation type="submission" date="2019-03" db="EMBL/GenBank/DDBJ databases">
        <title>First draft genome of Liparis tanakae, snailfish: a comprehensive survey of snailfish specific genes.</title>
        <authorList>
            <person name="Kim W."/>
            <person name="Song I."/>
            <person name="Jeong J.-H."/>
            <person name="Kim D."/>
            <person name="Kim S."/>
            <person name="Ryu S."/>
            <person name="Song J.Y."/>
            <person name="Lee S.K."/>
        </authorList>
    </citation>
    <scope>NUCLEOTIDE SEQUENCE [LARGE SCALE GENOMIC DNA]</scope>
    <source>
        <tissue evidence="2">Muscle</tissue>
    </source>
</reference>
<keyword evidence="3" id="KW-1185">Reference proteome</keyword>
<evidence type="ECO:0000313" key="2">
    <source>
        <dbReference type="EMBL" id="TNN43100.1"/>
    </source>
</evidence>
<protein>
    <submittedName>
        <fullName evidence="2">Uncharacterized protein</fullName>
    </submittedName>
</protein>
<evidence type="ECO:0000313" key="3">
    <source>
        <dbReference type="Proteomes" id="UP000314294"/>
    </source>
</evidence>
<gene>
    <name evidence="2" type="ORF">EYF80_046709</name>
</gene>
<organism evidence="2 3">
    <name type="scientific">Liparis tanakae</name>
    <name type="common">Tanaka's snailfish</name>
    <dbReference type="NCBI Taxonomy" id="230148"/>
    <lineage>
        <taxon>Eukaryota</taxon>
        <taxon>Metazoa</taxon>
        <taxon>Chordata</taxon>
        <taxon>Craniata</taxon>
        <taxon>Vertebrata</taxon>
        <taxon>Euteleostomi</taxon>
        <taxon>Actinopterygii</taxon>
        <taxon>Neopterygii</taxon>
        <taxon>Teleostei</taxon>
        <taxon>Neoteleostei</taxon>
        <taxon>Acanthomorphata</taxon>
        <taxon>Eupercaria</taxon>
        <taxon>Perciformes</taxon>
        <taxon>Cottioidei</taxon>
        <taxon>Cottales</taxon>
        <taxon>Liparidae</taxon>
        <taxon>Liparis</taxon>
    </lineage>
</organism>
<dbReference type="EMBL" id="SRLO01000990">
    <property type="protein sequence ID" value="TNN43100.1"/>
    <property type="molecule type" value="Genomic_DNA"/>
</dbReference>
<feature type="compositionally biased region" description="Polar residues" evidence="1">
    <location>
        <begin position="50"/>
        <end position="66"/>
    </location>
</feature>
<accession>A0A4Z2FQE9</accession>
<dbReference type="AlphaFoldDB" id="A0A4Z2FQE9"/>